<accession>A0ABW3VBE3</accession>
<proteinExistence type="predicted"/>
<evidence type="ECO:0000313" key="2">
    <source>
        <dbReference type="Proteomes" id="UP001597182"/>
    </source>
</evidence>
<organism evidence="1 2">
    <name type="scientific">Pseudonocardia benzenivorans</name>
    <dbReference type="NCBI Taxonomy" id="228005"/>
    <lineage>
        <taxon>Bacteria</taxon>
        <taxon>Bacillati</taxon>
        <taxon>Actinomycetota</taxon>
        <taxon>Actinomycetes</taxon>
        <taxon>Pseudonocardiales</taxon>
        <taxon>Pseudonocardiaceae</taxon>
        <taxon>Pseudonocardia</taxon>
    </lineage>
</organism>
<dbReference type="EMBL" id="JBHTMB010000023">
    <property type="protein sequence ID" value="MFD1232434.1"/>
    <property type="molecule type" value="Genomic_DNA"/>
</dbReference>
<dbReference type="Gene3D" id="2.40.400.10">
    <property type="entry name" value="Acetoacetate decarboxylase-like"/>
    <property type="match status" value="1"/>
</dbReference>
<dbReference type="RefSeq" id="WP_346091248.1">
    <property type="nucleotide sequence ID" value="NZ_BAABKS010000020.1"/>
</dbReference>
<keyword evidence="2" id="KW-1185">Reference proteome</keyword>
<dbReference type="InterPro" id="IPR023375">
    <property type="entry name" value="ADC_dom_sf"/>
</dbReference>
<dbReference type="Pfam" id="PF06314">
    <property type="entry name" value="ADC"/>
    <property type="match status" value="1"/>
</dbReference>
<protein>
    <submittedName>
        <fullName evidence="1">Acetoacetate decarboxylase family protein</fullName>
    </submittedName>
</protein>
<sequence length="229" mass="24404">MSTQEHIVEGRRVTFPVRIRDAAASAAVYPVRADRVRPLVTGTGLDVAAAAGRTLAVLAFVRYRVNDLGVYDEVGLAVPVRRRGRLGAHVLHLPVTATFTMAAGRALWGLPKWLATAELSVEPSLTTCRLDAASGRVLDAALRTSSPRLPFTLPARVTTLAPRGDVVLRSVARGTAQGVRLGHSASLRIGDGHPMAADLRALDLPRRPLVTVGIEHLAFEMAPAVALPR</sequence>
<evidence type="ECO:0000313" key="1">
    <source>
        <dbReference type="EMBL" id="MFD1232434.1"/>
    </source>
</evidence>
<dbReference type="Proteomes" id="UP001597182">
    <property type="component" value="Unassembled WGS sequence"/>
</dbReference>
<dbReference type="InterPro" id="IPR010451">
    <property type="entry name" value="Acetoacetate_decarboxylase"/>
</dbReference>
<dbReference type="SUPFAM" id="SSF160104">
    <property type="entry name" value="Acetoacetate decarboxylase-like"/>
    <property type="match status" value="1"/>
</dbReference>
<name>A0ABW3VBE3_9PSEU</name>
<reference evidence="2" key="1">
    <citation type="journal article" date="2019" name="Int. J. Syst. Evol. Microbiol.">
        <title>The Global Catalogue of Microorganisms (GCM) 10K type strain sequencing project: providing services to taxonomists for standard genome sequencing and annotation.</title>
        <authorList>
            <consortium name="The Broad Institute Genomics Platform"/>
            <consortium name="The Broad Institute Genome Sequencing Center for Infectious Disease"/>
            <person name="Wu L."/>
            <person name="Ma J."/>
        </authorList>
    </citation>
    <scope>NUCLEOTIDE SEQUENCE [LARGE SCALE GENOMIC DNA]</scope>
    <source>
        <strain evidence="2">CCUG 49018</strain>
    </source>
</reference>
<gene>
    <name evidence="1" type="ORF">ACFQ34_03990</name>
</gene>
<comment type="caution">
    <text evidence="1">The sequence shown here is derived from an EMBL/GenBank/DDBJ whole genome shotgun (WGS) entry which is preliminary data.</text>
</comment>